<dbReference type="PANTHER" id="PTHR43427:SF12">
    <property type="entry name" value="CHLORIDE TRANSPORTER"/>
    <property type="match status" value="1"/>
</dbReference>
<keyword evidence="7" id="KW-0732">Signal</keyword>
<dbReference type="EMBL" id="CAKKNE010000002">
    <property type="protein sequence ID" value="CAH0368456.1"/>
    <property type="molecule type" value="Genomic_DNA"/>
</dbReference>
<keyword evidence="9" id="KW-1185">Reference proteome</keyword>
<feature type="transmembrane region" description="Helical" evidence="6">
    <location>
        <begin position="63"/>
        <end position="84"/>
    </location>
</feature>
<dbReference type="Proteomes" id="UP000789595">
    <property type="component" value="Unassembled WGS sequence"/>
</dbReference>
<evidence type="ECO:0000313" key="9">
    <source>
        <dbReference type="Proteomes" id="UP000789595"/>
    </source>
</evidence>
<dbReference type="AlphaFoldDB" id="A0A8J2WZT9"/>
<feature type="transmembrane region" description="Helical" evidence="6">
    <location>
        <begin position="365"/>
        <end position="386"/>
    </location>
</feature>
<keyword evidence="3 6" id="KW-1133">Transmembrane helix</keyword>
<evidence type="ECO:0000256" key="5">
    <source>
        <dbReference type="SAM" id="MobiDB-lite"/>
    </source>
</evidence>
<gene>
    <name evidence="8" type="ORF">PECAL_2P15220</name>
</gene>
<dbReference type="GO" id="GO:0015108">
    <property type="term" value="F:chloride transmembrane transporter activity"/>
    <property type="evidence" value="ECO:0007669"/>
    <property type="project" value="InterPro"/>
</dbReference>
<evidence type="ECO:0000256" key="1">
    <source>
        <dbReference type="ARBA" id="ARBA00004141"/>
    </source>
</evidence>
<evidence type="ECO:0000256" key="2">
    <source>
        <dbReference type="ARBA" id="ARBA00022692"/>
    </source>
</evidence>
<feature type="transmembrane region" description="Helical" evidence="6">
    <location>
        <begin position="140"/>
        <end position="159"/>
    </location>
</feature>
<proteinExistence type="predicted"/>
<evidence type="ECO:0000256" key="7">
    <source>
        <dbReference type="SAM" id="SignalP"/>
    </source>
</evidence>
<feature type="transmembrane region" description="Helical" evidence="6">
    <location>
        <begin position="425"/>
        <end position="450"/>
    </location>
</feature>
<dbReference type="Pfam" id="PF00654">
    <property type="entry name" value="Voltage_CLC"/>
    <property type="match status" value="1"/>
</dbReference>
<evidence type="ECO:0000256" key="4">
    <source>
        <dbReference type="ARBA" id="ARBA00023136"/>
    </source>
</evidence>
<dbReference type="PANTHER" id="PTHR43427">
    <property type="entry name" value="CHLORIDE CHANNEL PROTEIN CLC-E"/>
    <property type="match status" value="1"/>
</dbReference>
<comment type="caution">
    <text evidence="8">The sequence shown here is derived from an EMBL/GenBank/DDBJ whole genome shotgun (WGS) entry which is preliminary data.</text>
</comment>
<name>A0A8J2WZT9_9STRA</name>
<feature type="chain" id="PRO_5035223008" description="Chloride channel protein" evidence="7">
    <location>
        <begin position="19"/>
        <end position="466"/>
    </location>
</feature>
<organism evidence="8 9">
    <name type="scientific">Pelagomonas calceolata</name>
    <dbReference type="NCBI Taxonomy" id="35677"/>
    <lineage>
        <taxon>Eukaryota</taxon>
        <taxon>Sar</taxon>
        <taxon>Stramenopiles</taxon>
        <taxon>Ochrophyta</taxon>
        <taxon>Pelagophyceae</taxon>
        <taxon>Pelagomonadales</taxon>
        <taxon>Pelagomonadaceae</taxon>
        <taxon>Pelagomonas</taxon>
    </lineage>
</organism>
<dbReference type="Gene3D" id="1.10.3080.10">
    <property type="entry name" value="Clc chloride channel"/>
    <property type="match status" value="1"/>
</dbReference>
<dbReference type="SUPFAM" id="SSF81340">
    <property type="entry name" value="Clc chloride channel"/>
    <property type="match status" value="1"/>
</dbReference>
<keyword evidence="2 6" id="KW-0812">Transmembrane</keyword>
<feature type="transmembrane region" description="Helical" evidence="6">
    <location>
        <begin position="262"/>
        <end position="280"/>
    </location>
</feature>
<keyword evidence="4 6" id="KW-0472">Membrane</keyword>
<dbReference type="GO" id="GO:0016020">
    <property type="term" value="C:membrane"/>
    <property type="evidence" value="ECO:0007669"/>
    <property type="project" value="UniProtKB-SubCell"/>
</dbReference>
<dbReference type="InterPro" id="IPR001807">
    <property type="entry name" value="ClC"/>
</dbReference>
<evidence type="ECO:0000313" key="8">
    <source>
        <dbReference type="EMBL" id="CAH0368456.1"/>
    </source>
</evidence>
<feature type="transmembrane region" description="Helical" evidence="6">
    <location>
        <begin position="96"/>
        <end position="120"/>
    </location>
</feature>
<feature type="transmembrane region" description="Helical" evidence="6">
    <location>
        <begin position="221"/>
        <end position="241"/>
    </location>
</feature>
<dbReference type="InterPro" id="IPR050368">
    <property type="entry name" value="ClC-type_chloride_channel"/>
</dbReference>
<evidence type="ECO:0000256" key="3">
    <source>
        <dbReference type="ARBA" id="ARBA00022989"/>
    </source>
</evidence>
<reference evidence="8" key="1">
    <citation type="submission" date="2021-11" db="EMBL/GenBank/DDBJ databases">
        <authorList>
            <consortium name="Genoscope - CEA"/>
            <person name="William W."/>
        </authorList>
    </citation>
    <scope>NUCLEOTIDE SEQUENCE</scope>
</reference>
<protein>
    <recommendedName>
        <fullName evidence="10">Chloride channel protein</fullName>
    </recommendedName>
</protein>
<sequence length="466" mass="45641">MAASSIALLLLSTTAAAAYTPRRRVQPPKALLRTVRGGSSAQDTASAPPPAAVHPTWAPLAPLAIGAATAGLGAAYAAALRASLRVVWRGLPAQRWLVPAITTAGGVAVGGVAIAGGGFFGVGNYVAAARGAAPWPRARAAVGPLLAASLLTTAAGLSVGPEAPMVAAGAVCGAALARRYRLDEREAAFAGAAGALTAFLGFPIAGAVFVHELATPGADMAAGLAPTALATIGAALAGWLLKGGTIGGHFRWGAVQPLSARAYVLACGVGVVGALVGGAFVAACDAVRARSVPPSRRREVLVRAGAGLGAGLLALRYPQSLFWGEQSLQTAINGVSAPEALLYPVALQGPRAAAPFGLGLGAAKLAAIALAAGAGCPGGVIFPLFFAAGALAHGAIAAVHLPAATVALLMAAVQASVTRTPLSTALMLAFSGNLGATLTPLCAVSAYSAVATARALALPTLLCYPS</sequence>
<evidence type="ECO:0000256" key="6">
    <source>
        <dbReference type="SAM" id="Phobius"/>
    </source>
</evidence>
<dbReference type="InterPro" id="IPR014743">
    <property type="entry name" value="Cl-channel_core"/>
</dbReference>
<feature type="transmembrane region" description="Helical" evidence="6">
    <location>
        <begin position="392"/>
        <end position="413"/>
    </location>
</feature>
<feature type="transmembrane region" description="Helical" evidence="6">
    <location>
        <begin position="187"/>
        <end position="209"/>
    </location>
</feature>
<comment type="subcellular location">
    <subcellularLocation>
        <location evidence="1">Membrane</location>
        <topology evidence="1">Multi-pass membrane protein</topology>
    </subcellularLocation>
</comment>
<feature type="region of interest" description="Disordered" evidence="5">
    <location>
        <begin position="33"/>
        <end position="52"/>
    </location>
</feature>
<evidence type="ECO:0008006" key="10">
    <source>
        <dbReference type="Google" id="ProtNLM"/>
    </source>
</evidence>
<feature type="signal peptide" evidence="7">
    <location>
        <begin position="1"/>
        <end position="18"/>
    </location>
</feature>
<accession>A0A8J2WZT9</accession>